<evidence type="ECO:0000256" key="15">
    <source>
        <dbReference type="SAM" id="MobiDB-lite"/>
    </source>
</evidence>
<dbReference type="WBParaSite" id="PSAMB.scaffold538size47747.g6915.t1">
    <property type="protein sequence ID" value="PSAMB.scaffold538size47747.g6915.t1"/>
    <property type="gene ID" value="PSAMB.scaffold538size47747.g6915"/>
</dbReference>
<keyword evidence="6" id="KW-0770">Synapse</keyword>
<evidence type="ECO:0000256" key="11">
    <source>
        <dbReference type="ARBA" id="ARBA00023257"/>
    </source>
</evidence>
<accession>A0A914WZB8</accession>
<dbReference type="Gene3D" id="1.20.58.390">
    <property type="entry name" value="Neurotransmitter-gated ion-channel transmembrane domain"/>
    <property type="match status" value="1"/>
</dbReference>
<evidence type="ECO:0000313" key="18">
    <source>
        <dbReference type="Proteomes" id="UP000887566"/>
    </source>
</evidence>
<evidence type="ECO:0000256" key="1">
    <source>
        <dbReference type="ARBA" id="ARBA00022448"/>
    </source>
</evidence>
<dbReference type="InterPro" id="IPR038050">
    <property type="entry name" value="Neuro_actylchol_rec"/>
</dbReference>
<dbReference type="CDD" id="cd19049">
    <property type="entry name" value="LGIC_TM_anion"/>
    <property type="match status" value="1"/>
</dbReference>
<dbReference type="NCBIfam" id="TIGR00860">
    <property type="entry name" value="LIC"/>
    <property type="match status" value="1"/>
</dbReference>
<keyword evidence="3 14" id="KW-0812">Transmembrane</keyword>
<dbReference type="GO" id="GO:0045211">
    <property type="term" value="C:postsynaptic membrane"/>
    <property type="evidence" value="ECO:0007669"/>
    <property type="project" value="UniProtKB-SubCell"/>
</dbReference>
<dbReference type="PRINTS" id="PR01620">
    <property type="entry name" value="GABAARGAMMA"/>
</dbReference>
<dbReference type="Pfam" id="PF02932">
    <property type="entry name" value="Neur_chan_memb"/>
    <property type="match status" value="1"/>
</dbReference>
<dbReference type="SUPFAM" id="SSF90112">
    <property type="entry name" value="Neurotransmitter-gated ion-channel transmembrane pore"/>
    <property type="match status" value="1"/>
</dbReference>
<dbReference type="Proteomes" id="UP000887566">
    <property type="component" value="Unplaced"/>
</dbReference>
<feature type="signal peptide" evidence="14">
    <location>
        <begin position="1"/>
        <end position="21"/>
    </location>
</feature>
<dbReference type="InterPro" id="IPR006202">
    <property type="entry name" value="Neur_chan_lig-bd"/>
</dbReference>
<dbReference type="GO" id="GO:0007214">
    <property type="term" value="P:gamma-aminobutyric acid signaling pathway"/>
    <property type="evidence" value="ECO:0007669"/>
    <property type="project" value="InterPro"/>
</dbReference>
<feature type="transmembrane region" description="Helical" evidence="14">
    <location>
        <begin position="305"/>
        <end position="329"/>
    </location>
</feature>
<dbReference type="PRINTS" id="PR00252">
    <property type="entry name" value="NRIONCHANNEL"/>
</dbReference>
<keyword evidence="9" id="KW-1015">Disulfide bond</keyword>
<evidence type="ECO:0000259" key="16">
    <source>
        <dbReference type="Pfam" id="PF02931"/>
    </source>
</evidence>
<dbReference type="InterPro" id="IPR006029">
    <property type="entry name" value="Neurotrans-gated_channel_TM"/>
</dbReference>
<evidence type="ECO:0000256" key="3">
    <source>
        <dbReference type="ARBA" id="ARBA00022692"/>
    </source>
</evidence>
<evidence type="ECO:0000256" key="6">
    <source>
        <dbReference type="ARBA" id="ARBA00023018"/>
    </source>
</evidence>
<dbReference type="AlphaFoldDB" id="A0A914WZB8"/>
<keyword evidence="1 14" id="KW-0813">Transport</keyword>
<proteinExistence type="inferred from homology"/>
<feature type="domain" description="Neurotransmitter-gated ion-channel ligand-binding" evidence="16">
    <location>
        <begin position="32"/>
        <end position="215"/>
    </location>
</feature>
<evidence type="ECO:0000256" key="2">
    <source>
        <dbReference type="ARBA" id="ARBA00022475"/>
    </source>
</evidence>
<feature type="region of interest" description="Disordered" evidence="15">
    <location>
        <begin position="343"/>
        <end position="402"/>
    </location>
</feature>
<dbReference type="PRINTS" id="PR00253">
    <property type="entry name" value="GABAARECEPTR"/>
</dbReference>
<dbReference type="GO" id="GO:0006821">
    <property type="term" value="P:chloride transport"/>
    <property type="evidence" value="ECO:0007669"/>
    <property type="project" value="InterPro"/>
</dbReference>
<evidence type="ECO:0000256" key="8">
    <source>
        <dbReference type="ARBA" id="ARBA00023136"/>
    </source>
</evidence>
<feature type="chain" id="PRO_5038160514" evidence="14">
    <location>
        <begin position="22"/>
        <end position="473"/>
    </location>
</feature>
<dbReference type="PROSITE" id="PS00236">
    <property type="entry name" value="NEUROTR_ION_CHANNEL"/>
    <property type="match status" value="1"/>
</dbReference>
<feature type="transmembrane region" description="Helical" evidence="14">
    <location>
        <begin position="452"/>
        <end position="472"/>
    </location>
</feature>
<keyword evidence="8 14" id="KW-0472">Membrane</keyword>
<comment type="subcellular location">
    <subcellularLocation>
        <location evidence="13">Postsynaptic cell membrane</location>
        <topology evidence="13">Multi-pass membrane protein</topology>
    </subcellularLocation>
</comment>
<reference evidence="19" key="1">
    <citation type="submission" date="2022-11" db="UniProtKB">
        <authorList>
            <consortium name="WormBaseParasite"/>
        </authorList>
    </citation>
    <scope>IDENTIFICATION</scope>
</reference>
<keyword evidence="2" id="KW-1003">Cell membrane</keyword>
<dbReference type="InterPro" id="IPR018000">
    <property type="entry name" value="Neurotransmitter_ion_chnl_CS"/>
</dbReference>
<dbReference type="InterPro" id="IPR005437">
    <property type="entry name" value="GABRG-1/4"/>
</dbReference>
<keyword evidence="12 14" id="KW-0407">Ion channel</keyword>
<evidence type="ECO:0000256" key="9">
    <source>
        <dbReference type="ARBA" id="ARBA00023157"/>
    </source>
</evidence>
<feature type="transmembrane region" description="Helical" evidence="14">
    <location>
        <begin position="242"/>
        <end position="262"/>
    </location>
</feature>
<evidence type="ECO:0000256" key="5">
    <source>
        <dbReference type="ARBA" id="ARBA00022989"/>
    </source>
</evidence>
<dbReference type="InterPro" id="IPR036719">
    <property type="entry name" value="Neuro-gated_channel_TM_sf"/>
</dbReference>
<dbReference type="SUPFAM" id="SSF63712">
    <property type="entry name" value="Nicotinic receptor ligand binding domain-like"/>
    <property type="match status" value="1"/>
</dbReference>
<keyword evidence="18" id="KW-1185">Reference proteome</keyword>
<dbReference type="InterPro" id="IPR036734">
    <property type="entry name" value="Neur_chan_lig-bd_sf"/>
</dbReference>
<name>A0A914WZB8_9BILA</name>
<dbReference type="GO" id="GO:0005230">
    <property type="term" value="F:extracellular ligand-gated monoatomic ion channel activity"/>
    <property type="evidence" value="ECO:0007669"/>
    <property type="project" value="InterPro"/>
</dbReference>
<dbReference type="PANTHER" id="PTHR18945">
    <property type="entry name" value="NEUROTRANSMITTER GATED ION CHANNEL"/>
    <property type="match status" value="1"/>
</dbReference>
<dbReference type="Gene3D" id="2.70.170.10">
    <property type="entry name" value="Neurotransmitter-gated ion-channel ligand-binding domain"/>
    <property type="match status" value="1"/>
</dbReference>
<evidence type="ECO:0000256" key="12">
    <source>
        <dbReference type="ARBA" id="ARBA00023303"/>
    </source>
</evidence>
<feature type="domain" description="Neurotransmitter-gated ion-channel transmembrane" evidence="17">
    <location>
        <begin position="247"/>
        <end position="466"/>
    </location>
</feature>
<keyword evidence="7 14" id="KW-0406">Ion transport</keyword>
<evidence type="ECO:0000256" key="13">
    <source>
        <dbReference type="ARBA" id="ARBA00034104"/>
    </source>
</evidence>
<evidence type="ECO:0000256" key="14">
    <source>
        <dbReference type="RuleBase" id="RU000687"/>
    </source>
</evidence>
<evidence type="ECO:0000256" key="7">
    <source>
        <dbReference type="ARBA" id="ARBA00023065"/>
    </source>
</evidence>
<dbReference type="GO" id="GO:0004890">
    <property type="term" value="F:GABA-A receptor activity"/>
    <property type="evidence" value="ECO:0007669"/>
    <property type="project" value="InterPro"/>
</dbReference>
<evidence type="ECO:0000256" key="4">
    <source>
        <dbReference type="ARBA" id="ARBA00022729"/>
    </source>
</evidence>
<evidence type="ECO:0000313" key="19">
    <source>
        <dbReference type="WBParaSite" id="PSAMB.scaffold538size47747.g6915.t1"/>
    </source>
</evidence>
<protein>
    <submittedName>
        <fullName evidence="19">Uncharacterized protein</fullName>
    </submittedName>
</protein>
<evidence type="ECO:0000256" key="10">
    <source>
        <dbReference type="ARBA" id="ARBA00023180"/>
    </source>
</evidence>
<keyword evidence="10" id="KW-0325">Glycoprotein</keyword>
<feature type="transmembrane region" description="Helical" evidence="14">
    <location>
        <begin position="269"/>
        <end position="290"/>
    </location>
</feature>
<organism evidence="18 19">
    <name type="scientific">Plectus sambesii</name>
    <dbReference type="NCBI Taxonomy" id="2011161"/>
    <lineage>
        <taxon>Eukaryota</taxon>
        <taxon>Metazoa</taxon>
        <taxon>Ecdysozoa</taxon>
        <taxon>Nematoda</taxon>
        <taxon>Chromadorea</taxon>
        <taxon>Plectida</taxon>
        <taxon>Plectina</taxon>
        <taxon>Plectoidea</taxon>
        <taxon>Plectidae</taxon>
        <taxon>Plectus</taxon>
    </lineage>
</organism>
<sequence>MFLVCWLVSFLHFAILYCSSADILSPAENISKVFSDLLRDYDNSIRPDHAGPPVVVDVNIDVLSIDRISEKEMEFTIHCYFRQKWRDKRLQHSPHVNGSFLELNAQKMIAEIWRPDTYIRNGKKAFIHQLTVPNRFIRMRNDGYVLFSQRLTITARCLMGLRKFPMDRQLCPLRIGSLAHSKRDMSYRWFDIKLYEPEKNELGQFVLTYINKYEEDVSFYLEPDGYASVLAADFVLVRQQGYYILHLYLPTCMIVVLSWVSFWINKEAAIARCSLGVTTVLTLTTLRLGVRDELPVVDYSTAMDIFLIVSFCFVLAALVEYIIIHYSNLQRMQRLRRRRTQAEKEQAISAADDNSSRKKLRDATTLSSPERQVLKPNHRPAHNRPFLLSNAGKRHTSGKSESGALLHHLPLLRRASTQERQSNDDSEEVRPNLAPRSAGETKIDQIDFWAKVAFPAMYIMFLVFYWIFYIFVT</sequence>
<keyword evidence="5 14" id="KW-1133">Transmembrane helix</keyword>
<dbReference type="Pfam" id="PF02931">
    <property type="entry name" value="Neur_chan_LBD"/>
    <property type="match status" value="1"/>
</dbReference>
<dbReference type="InterPro" id="IPR006028">
    <property type="entry name" value="GABAA/Glycine_rcpt"/>
</dbReference>
<evidence type="ECO:0000259" key="17">
    <source>
        <dbReference type="Pfam" id="PF02932"/>
    </source>
</evidence>
<feature type="region of interest" description="Disordered" evidence="15">
    <location>
        <begin position="416"/>
        <end position="436"/>
    </location>
</feature>
<keyword evidence="4 14" id="KW-0732">Signal</keyword>
<dbReference type="InterPro" id="IPR006201">
    <property type="entry name" value="Neur_channel"/>
</dbReference>
<comment type="similarity">
    <text evidence="14">Belongs to the ligand-gated ion channel (TC 1.A.9) family.</text>
</comment>
<keyword evidence="11" id="KW-0628">Postsynaptic cell membrane</keyword>